<evidence type="ECO:0000256" key="3">
    <source>
        <dbReference type="ARBA" id="ARBA00020071"/>
    </source>
</evidence>
<dbReference type="InterPro" id="IPR011330">
    <property type="entry name" value="Glyco_hydro/deAcase_b/a-brl"/>
</dbReference>
<dbReference type="EMBL" id="VWNA01000001">
    <property type="protein sequence ID" value="MQT11326.1"/>
    <property type="molecule type" value="Genomic_DNA"/>
</dbReference>
<feature type="domain" description="NodB homology" evidence="5">
    <location>
        <begin position="137"/>
        <end position="333"/>
    </location>
</feature>
<dbReference type="PROSITE" id="PS51677">
    <property type="entry name" value="NODB"/>
    <property type="match status" value="1"/>
</dbReference>
<evidence type="ECO:0000313" key="6">
    <source>
        <dbReference type="EMBL" id="MQT11326.1"/>
    </source>
</evidence>
<proteinExistence type="inferred from homology"/>
<dbReference type="InterPro" id="IPR002509">
    <property type="entry name" value="NODB_dom"/>
</dbReference>
<name>A0A6A7XYG6_9HYPH</name>
<dbReference type="Proteomes" id="UP000332515">
    <property type="component" value="Unassembled WGS sequence"/>
</dbReference>
<evidence type="ECO:0000256" key="1">
    <source>
        <dbReference type="ARBA" id="ARBA00003236"/>
    </source>
</evidence>
<dbReference type="AlphaFoldDB" id="A0A6A7XYG6"/>
<evidence type="ECO:0000256" key="4">
    <source>
        <dbReference type="ARBA" id="ARBA00032976"/>
    </source>
</evidence>
<dbReference type="PANTHER" id="PTHR10587">
    <property type="entry name" value="GLYCOSYL TRANSFERASE-RELATED"/>
    <property type="match status" value="1"/>
</dbReference>
<dbReference type="GO" id="GO:0016810">
    <property type="term" value="F:hydrolase activity, acting on carbon-nitrogen (but not peptide) bonds"/>
    <property type="evidence" value="ECO:0007669"/>
    <property type="project" value="InterPro"/>
</dbReference>
<dbReference type="SUPFAM" id="SSF88713">
    <property type="entry name" value="Glycoside hydrolase/deacetylase"/>
    <property type="match status" value="1"/>
</dbReference>
<reference evidence="6 7" key="1">
    <citation type="submission" date="2019-09" db="EMBL/GenBank/DDBJ databases">
        <title>Segnochrobactrum spirostomi gen. nov., sp. nov., isolated from the ciliate Spirostomum cf. yagiui and description of a novel family, Segnochrobactraceae fam. nov. within the order Rhizobiales of the class Alphaproteobacteria.</title>
        <authorList>
            <person name="Akter S."/>
            <person name="Shazib S.U.A."/>
            <person name="Shin M.K."/>
        </authorList>
    </citation>
    <scope>NUCLEOTIDE SEQUENCE [LARGE SCALE GENOMIC DNA]</scope>
    <source>
        <strain evidence="6 7">Sp-1</strain>
    </source>
</reference>
<evidence type="ECO:0000256" key="2">
    <source>
        <dbReference type="ARBA" id="ARBA00010973"/>
    </source>
</evidence>
<accession>A0A6A7XYG6</accession>
<dbReference type="Gene3D" id="3.20.20.370">
    <property type="entry name" value="Glycoside hydrolase/deacetylase"/>
    <property type="match status" value="1"/>
</dbReference>
<evidence type="ECO:0000313" key="7">
    <source>
        <dbReference type="Proteomes" id="UP000332515"/>
    </source>
</evidence>
<dbReference type="InterPro" id="IPR050248">
    <property type="entry name" value="Polysacc_deacetylase_ArnD"/>
</dbReference>
<dbReference type="Pfam" id="PF01522">
    <property type="entry name" value="Polysacc_deac_1"/>
    <property type="match status" value="1"/>
</dbReference>
<protein>
    <recommendedName>
        <fullName evidence="3">Chitooligosaccharide deacetylase</fullName>
    </recommendedName>
    <alternativeName>
        <fullName evidence="4">Nodulation protein B</fullName>
    </alternativeName>
</protein>
<organism evidence="6 7">
    <name type="scientific">Segnochrobactrum spirostomi</name>
    <dbReference type="NCBI Taxonomy" id="2608987"/>
    <lineage>
        <taxon>Bacteria</taxon>
        <taxon>Pseudomonadati</taxon>
        <taxon>Pseudomonadota</taxon>
        <taxon>Alphaproteobacteria</taxon>
        <taxon>Hyphomicrobiales</taxon>
        <taxon>Segnochrobactraceae</taxon>
        <taxon>Segnochrobactrum</taxon>
    </lineage>
</organism>
<gene>
    <name evidence="6" type="ORF">F0357_01285</name>
</gene>
<comment type="function">
    <text evidence="1">Is involved in generating a small heat-stable compound (Nod), an acylated oligomer of N-acetylglucosamine, that stimulates mitosis in various plant protoplasts.</text>
</comment>
<evidence type="ECO:0000259" key="5">
    <source>
        <dbReference type="PROSITE" id="PS51677"/>
    </source>
</evidence>
<comment type="caution">
    <text evidence="6">The sequence shown here is derived from an EMBL/GenBank/DDBJ whole genome shotgun (WGS) entry which is preliminary data.</text>
</comment>
<sequence length="379" mass="39911">MRQLGAAKRGVIVTFVMKLPRLTAFARASLALVPRPGRLFQDTSMVDRSVRVRARFPLAAALGVMLAGSIGVGSALADPPAGCWAPADYSLAPGERTPRRATAADHVSVPNAAAPGLPVLPPYAGVVRRVKLPDGVKLVALTFDLCETGGQVAGYDGPIFDALRRANVPATFFAGGKWLETHPTRAKQIAADPLFQIGNHSWDHANLHIDDLGKVRREILTTETAIADAKVAAVAQCPAATPVSHDRLFRFPYGTCSQAALDSANAVGEIVIQWDVVSGDPADIGAAAIVANVMRQVKPGSIIVMHANGNGKHTREALPLVIEKLRAAGYGFMTVSDLLHAGTPVTVPSCYIEHPGDTAVYDRKAAQKTSAVSHPGNAL</sequence>
<dbReference type="GO" id="GO:0005975">
    <property type="term" value="P:carbohydrate metabolic process"/>
    <property type="evidence" value="ECO:0007669"/>
    <property type="project" value="InterPro"/>
</dbReference>
<keyword evidence="7" id="KW-1185">Reference proteome</keyword>
<comment type="similarity">
    <text evidence="2">Belongs to the polysaccharide deacetylase family.</text>
</comment>